<proteinExistence type="predicted"/>
<dbReference type="Proteomes" id="UP000680670">
    <property type="component" value="Unassembled WGS sequence"/>
</dbReference>
<evidence type="ECO:0000313" key="1">
    <source>
        <dbReference type="EMBL" id="GIN97117.1"/>
    </source>
</evidence>
<dbReference type="EMBL" id="BORJ01000008">
    <property type="protein sequence ID" value="GIN97117.1"/>
    <property type="molecule type" value="Genomic_DNA"/>
</dbReference>
<organism evidence="1 2">
    <name type="scientific">Siminovitchia terrae</name>
    <name type="common">Bacillus terrae</name>
    <dbReference type="NCBI Taxonomy" id="1914933"/>
    <lineage>
        <taxon>Bacteria</taxon>
        <taxon>Bacillati</taxon>
        <taxon>Bacillota</taxon>
        <taxon>Bacilli</taxon>
        <taxon>Bacillales</taxon>
        <taxon>Bacillaceae</taxon>
        <taxon>Siminovitchia</taxon>
    </lineage>
</organism>
<gene>
    <name evidence="1" type="ORF">J6TS1_29870</name>
</gene>
<name>A0ABQ4L0M5_SIMTE</name>
<protein>
    <submittedName>
        <fullName evidence="1">Uncharacterized protein</fullName>
    </submittedName>
</protein>
<reference evidence="1 2" key="1">
    <citation type="submission" date="2021-03" db="EMBL/GenBank/DDBJ databases">
        <title>Antimicrobial resistance genes in bacteria isolated from Japanese honey, and their potential for conferring macrolide and lincosamide resistance in the American foulbrood pathogen Paenibacillus larvae.</title>
        <authorList>
            <person name="Okamoto M."/>
            <person name="Kumagai M."/>
            <person name="Kanamori H."/>
            <person name="Takamatsu D."/>
        </authorList>
    </citation>
    <scope>NUCLEOTIDE SEQUENCE [LARGE SCALE GENOMIC DNA]</scope>
    <source>
        <strain evidence="1 2">J6TS1</strain>
    </source>
</reference>
<accession>A0ABQ4L0M5</accession>
<sequence>MTKIGLFRIDDPPQFRAKITTVTPKAQGYEVIFFRPKDTNFKCALAYLRPDFIELRSIHFL</sequence>
<keyword evidence="2" id="KW-1185">Reference proteome</keyword>
<evidence type="ECO:0000313" key="2">
    <source>
        <dbReference type="Proteomes" id="UP000680670"/>
    </source>
</evidence>
<comment type="caution">
    <text evidence="1">The sequence shown here is derived from an EMBL/GenBank/DDBJ whole genome shotgun (WGS) entry which is preliminary data.</text>
</comment>